<dbReference type="EMBL" id="GBXM01074297">
    <property type="protein sequence ID" value="JAH34280.1"/>
    <property type="molecule type" value="Transcribed_RNA"/>
</dbReference>
<sequence>MTRVLDLRTVELLDCNSEVAGSVPSGAPAVYP</sequence>
<reference evidence="1" key="1">
    <citation type="submission" date="2014-11" db="EMBL/GenBank/DDBJ databases">
        <authorList>
            <person name="Amaro Gonzalez C."/>
        </authorList>
    </citation>
    <scope>NUCLEOTIDE SEQUENCE</scope>
</reference>
<accession>A0A0E9S0X0</accession>
<protein>
    <submittedName>
        <fullName evidence="1">Uncharacterized protein</fullName>
    </submittedName>
</protein>
<evidence type="ECO:0000313" key="1">
    <source>
        <dbReference type="EMBL" id="JAH34280.1"/>
    </source>
</evidence>
<proteinExistence type="predicted"/>
<name>A0A0E9S0X0_ANGAN</name>
<reference evidence="1" key="2">
    <citation type="journal article" date="2015" name="Fish Shellfish Immunol.">
        <title>Early steps in the European eel (Anguilla anguilla)-Vibrio vulnificus interaction in the gills: Role of the RtxA13 toxin.</title>
        <authorList>
            <person name="Callol A."/>
            <person name="Pajuelo D."/>
            <person name="Ebbesson L."/>
            <person name="Teles M."/>
            <person name="MacKenzie S."/>
            <person name="Amaro C."/>
        </authorList>
    </citation>
    <scope>NUCLEOTIDE SEQUENCE</scope>
</reference>
<dbReference type="AlphaFoldDB" id="A0A0E9S0X0"/>
<organism evidence="1">
    <name type="scientific">Anguilla anguilla</name>
    <name type="common">European freshwater eel</name>
    <name type="synonym">Muraena anguilla</name>
    <dbReference type="NCBI Taxonomy" id="7936"/>
    <lineage>
        <taxon>Eukaryota</taxon>
        <taxon>Metazoa</taxon>
        <taxon>Chordata</taxon>
        <taxon>Craniata</taxon>
        <taxon>Vertebrata</taxon>
        <taxon>Euteleostomi</taxon>
        <taxon>Actinopterygii</taxon>
        <taxon>Neopterygii</taxon>
        <taxon>Teleostei</taxon>
        <taxon>Anguilliformes</taxon>
        <taxon>Anguillidae</taxon>
        <taxon>Anguilla</taxon>
    </lineage>
</organism>